<comment type="caution">
    <text evidence="1">The sequence shown here is derived from an EMBL/GenBank/DDBJ whole genome shotgun (WGS) entry which is preliminary data.</text>
</comment>
<reference evidence="1 2" key="1">
    <citation type="submission" date="2021-07" db="EMBL/GenBank/DDBJ databases">
        <title>The Aristolochia fimbriata genome: insights into angiosperm evolution, floral development and chemical biosynthesis.</title>
        <authorList>
            <person name="Jiao Y."/>
        </authorList>
    </citation>
    <scope>NUCLEOTIDE SEQUENCE [LARGE SCALE GENOMIC DNA]</scope>
    <source>
        <strain evidence="1">IBCAS-2021</strain>
        <tissue evidence="1">Leaf</tissue>
    </source>
</reference>
<protein>
    <submittedName>
        <fullName evidence="1">Uncharacterized protein</fullName>
    </submittedName>
</protein>
<sequence length="150" mass="17097">MQLFFLTIVALYPLKFHSNTVMLNAMLVILEVYQFFNTKFAHSKTKKGDSFMKPDNLKVMLFGMVDDPPLDLRVNGTIIRDQFLLPAIPVTIREQLFEVAIQNVTSAGEARVGKKGRRGSAFVTIRSDNWKSEHIRQFFREKVRAGASTS</sequence>
<name>A0AAV7F297_ARIFI</name>
<organism evidence="1 2">
    <name type="scientific">Aristolochia fimbriata</name>
    <name type="common">White veined hardy Dutchman's pipe vine</name>
    <dbReference type="NCBI Taxonomy" id="158543"/>
    <lineage>
        <taxon>Eukaryota</taxon>
        <taxon>Viridiplantae</taxon>
        <taxon>Streptophyta</taxon>
        <taxon>Embryophyta</taxon>
        <taxon>Tracheophyta</taxon>
        <taxon>Spermatophyta</taxon>
        <taxon>Magnoliopsida</taxon>
        <taxon>Magnoliidae</taxon>
        <taxon>Piperales</taxon>
        <taxon>Aristolochiaceae</taxon>
        <taxon>Aristolochia</taxon>
    </lineage>
</organism>
<keyword evidence="2" id="KW-1185">Reference proteome</keyword>
<dbReference type="EMBL" id="JAINDJ010000003">
    <property type="protein sequence ID" value="KAG9454806.1"/>
    <property type="molecule type" value="Genomic_DNA"/>
</dbReference>
<proteinExistence type="predicted"/>
<dbReference type="Proteomes" id="UP000825729">
    <property type="component" value="Unassembled WGS sequence"/>
</dbReference>
<accession>A0AAV7F297</accession>
<dbReference type="AlphaFoldDB" id="A0AAV7F297"/>
<evidence type="ECO:0000313" key="1">
    <source>
        <dbReference type="EMBL" id="KAG9454806.1"/>
    </source>
</evidence>
<gene>
    <name evidence="1" type="ORF">H6P81_007710</name>
</gene>
<evidence type="ECO:0000313" key="2">
    <source>
        <dbReference type="Proteomes" id="UP000825729"/>
    </source>
</evidence>